<keyword evidence="1" id="KW-0472">Membrane</keyword>
<feature type="transmembrane region" description="Helical" evidence="1">
    <location>
        <begin position="122"/>
        <end position="140"/>
    </location>
</feature>
<protein>
    <submittedName>
        <fullName evidence="2">Uncharacterized protein</fullName>
    </submittedName>
</protein>
<dbReference type="AlphaFoldDB" id="A0A845FY05"/>
<dbReference type="Proteomes" id="UP000470302">
    <property type="component" value="Unassembled WGS sequence"/>
</dbReference>
<feature type="transmembrane region" description="Helical" evidence="1">
    <location>
        <begin position="98"/>
        <end position="116"/>
    </location>
</feature>
<organism evidence="2 3">
    <name type="scientific">Duganella vulcania</name>
    <dbReference type="NCBI Taxonomy" id="2692166"/>
    <lineage>
        <taxon>Bacteria</taxon>
        <taxon>Pseudomonadati</taxon>
        <taxon>Pseudomonadota</taxon>
        <taxon>Betaproteobacteria</taxon>
        <taxon>Burkholderiales</taxon>
        <taxon>Oxalobacteraceae</taxon>
        <taxon>Telluria group</taxon>
        <taxon>Duganella</taxon>
    </lineage>
</organism>
<evidence type="ECO:0000313" key="3">
    <source>
        <dbReference type="Proteomes" id="UP000470302"/>
    </source>
</evidence>
<gene>
    <name evidence="2" type="ORF">GTP91_00385</name>
</gene>
<evidence type="ECO:0000313" key="2">
    <source>
        <dbReference type="EMBL" id="MYM85629.1"/>
    </source>
</evidence>
<comment type="caution">
    <text evidence="2">The sequence shown here is derived from an EMBL/GenBank/DDBJ whole genome shotgun (WGS) entry which is preliminary data.</text>
</comment>
<dbReference type="RefSeq" id="WP_161094990.1">
    <property type="nucleotide sequence ID" value="NZ_WWCW01000001.1"/>
</dbReference>
<keyword evidence="1" id="KW-0812">Transmembrane</keyword>
<proteinExistence type="predicted"/>
<dbReference type="EMBL" id="WWCW01000001">
    <property type="protein sequence ID" value="MYM85629.1"/>
    <property type="molecule type" value="Genomic_DNA"/>
</dbReference>
<keyword evidence="1" id="KW-1133">Transmembrane helix</keyword>
<accession>A0A845FY05</accession>
<sequence length="182" mass="20128">MKVLSLKCENCGATLDVGHRVSTVVCGYCRGEQLVDRGEEDVSPREQEEMLDDASANLIMRRMASQQAIERFESDILKIYEERDNNMRVAQRARGKQGCLGISLLSVGLAVILVLLDEYSIPLWFAIPFGFLLLASLTLLPGPKKDIEKTIEANAAAKMEPLKEQIARHQAIIDSCDYGAAS</sequence>
<name>A0A845FY05_9BURK</name>
<evidence type="ECO:0000256" key="1">
    <source>
        <dbReference type="SAM" id="Phobius"/>
    </source>
</evidence>
<reference evidence="2 3" key="1">
    <citation type="submission" date="2020-01" db="EMBL/GenBank/DDBJ databases">
        <title>Novel species isolated from a subtropical stream in China.</title>
        <authorList>
            <person name="Lu H."/>
        </authorList>
    </citation>
    <scope>NUCLEOTIDE SEQUENCE [LARGE SCALE GENOMIC DNA]</scope>
    <source>
        <strain evidence="2 3">FT82W</strain>
    </source>
</reference>